<evidence type="ECO:0000313" key="1">
    <source>
        <dbReference type="EMBL" id="AZE32557.1"/>
    </source>
</evidence>
<reference evidence="1 2" key="1">
    <citation type="submission" date="2018-03" db="EMBL/GenBank/DDBJ databases">
        <title>Diversity of phytobeneficial traits revealed by whole-genome analysis of worldwide-isolated phenazine-producing Pseudomonas spp.</title>
        <authorList>
            <person name="Biessy A."/>
            <person name="Novinscak A."/>
            <person name="Blom J."/>
            <person name="Leger G."/>
            <person name="Thomashow L.S."/>
            <person name="Cazorla F.M."/>
            <person name="Josic D."/>
            <person name="Filion M."/>
        </authorList>
    </citation>
    <scope>NUCLEOTIDE SEQUENCE [LARGE SCALE GENOMIC DNA]</scope>
    <source>
        <strain evidence="1 2">ChPhzS24</strain>
    </source>
</reference>
<dbReference type="Proteomes" id="UP000280455">
    <property type="component" value="Chromosome"/>
</dbReference>
<organism evidence="1 2">
    <name type="scientific">Pseudomonas chlororaphis subsp. aureofaciens</name>
    <dbReference type="NCBI Taxonomy" id="587851"/>
    <lineage>
        <taxon>Bacteria</taxon>
        <taxon>Pseudomonadati</taxon>
        <taxon>Pseudomonadota</taxon>
        <taxon>Gammaproteobacteria</taxon>
        <taxon>Pseudomonadales</taxon>
        <taxon>Pseudomonadaceae</taxon>
        <taxon>Pseudomonas</taxon>
    </lineage>
</organism>
<dbReference type="AlphaFoldDB" id="A0AAD0ZJE4"/>
<evidence type="ECO:0000313" key="2">
    <source>
        <dbReference type="Proteomes" id="UP000280455"/>
    </source>
</evidence>
<dbReference type="EMBL" id="CP027750">
    <property type="protein sequence ID" value="AZE32557.1"/>
    <property type="molecule type" value="Genomic_DNA"/>
</dbReference>
<protein>
    <submittedName>
        <fullName evidence="1">Uncharacterized protein</fullName>
    </submittedName>
</protein>
<name>A0AAD0ZJE4_9PSED</name>
<sequence length="78" mass="8953">MWGFYGGNVETVWRLALWEAAGAFFQVNRGFRVCGRYATERNRAQPRRLGSGYMDCVYPVAAAEGCDRGRSTRNRRTR</sequence>
<gene>
    <name evidence="1" type="ORF">C4K07_5817</name>
</gene>
<proteinExistence type="predicted"/>
<accession>A0AAD0ZJE4</accession>